<dbReference type="AlphaFoldDB" id="A0A6J6HYX8"/>
<accession>A0A6J6HYX8</accession>
<protein>
    <submittedName>
        <fullName evidence="1">Unannotated protein</fullName>
    </submittedName>
</protein>
<name>A0A6J6HYX8_9ZZZZ</name>
<proteinExistence type="predicted"/>
<evidence type="ECO:0000313" key="1">
    <source>
        <dbReference type="EMBL" id="CAB4618490.1"/>
    </source>
</evidence>
<organism evidence="1">
    <name type="scientific">freshwater metagenome</name>
    <dbReference type="NCBI Taxonomy" id="449393"/>
    <lineage>
        <taxon>unclassified sequences</taxon>
        <taxon>metagenomes</taxon>
        <taxon>ecological metagenomes</taxon>
    </lineage>
</organism>
<dbReference type="EMBL" id="CAEZUO010000124">
    <property type="protein sequence ID" value="CAB4618490.1"/>
    <property type="molecule type" value="Genomic_DNA"/>
</dbReference>
<gene>
    <name evidence="1" type="ORF">UFOPK1827_01797</name>
</gene>
<reference evidence="1" key="1">
    <citation type="submission" date="2020-05" db="EMBL/GenBank/DDBJ databases">
        <authorList>
            <person name="Chiriac C."/>
            <person name="Salcher M."/>
            <person name="Ghai R."/>
            <person name="Kavagutti S V."/>
        </authorList>
    </citation>
    <scope>NUCLEOTIDE SEQUENCE</scope>
</reference>
<sequence length="86" mass="9584">MGDGGLTEEERRIHVDCGHASVLRFAHVGEMKRSGDSGHIYKDVESTKRLDRFCNGVEAFRTLADIADTRDGGAASRRDERHRLGQ</sequence>